<organism evidence="1 2">
    <name type="scientific">Planomonospora sphaerica</name>
    <dbReference type="NCBI Taxonomy" id="161355"/>
    <lineage>
        <taxon>Bacteria</taxon>
        <taxon>Bacillati</taxon>
        <taxon>Actinomycetota</taxon>
        <taxon>Actinomycetes</taxon>
        <taxon>Streptosporangiales</taxon>
        <taxon>Streptosporangiaceae</taxon>
        <taxon>Planomonospora</taxon>
    </lineage>
</organism>
<evidence type="ECO:0000313" key="1">
    <source>
        <dbReference type="EMBL" id="GAT71462.1"/>
    </source>
</evidence>
<evidence type="ECO:0000313" key="2">
    <source>
        <dbReference type="Proteomes" id="UP000077701"/>
    </source>
</evidence>
<dbReference type="PANTHER" id="PTHR33627:SF1">
    <property type="entry name" value="TRANSPOSASE"/>
    <property type="match status" value="1"/>
</dbReference>
<dbReference type="STRING" id="161355.PS9374_07153"/>
<dbReference type="AlphaFoldDB" id="A0A171DQY0"/>
<protein>
    <submittedName>
        <fullName evidence="1">Transposase</fullName>
    </submittedName>
</protein>
<accession>A0A171DQY0</accession>
<comment type="caution">
    <text evidence="1">The sequence shown here is derived from an EMBL/GenBank/DDBJ whole genome shotgun (WGS) entry which is preliminary data.</text>
</comment>
<dbReference type="InterPro" id="IPR039365">
    <property type="entry name" value="IS701-like"/>
</dbReference>
<name>A0A171DQY0_9ACTN</name>
<sequence>MALEGVERTAAQIATLAADGHWHRYSAGPGAKGPRFYLWAWARIDTDDTDTTGGCRWLLIRRHPATGELAFYRCYAPAAVPLLTLVRIAGARWAVEESFQAAKGQVGLDHYPVRTWTGWHRHITLAMLALVFLAVLAAGRPGEDPQRVPLTLPEIRRLLAVLVLARPCGIEEVLRWSRWCRRHQAIARRCHYQRRSQS</sequence>
<proteinExistence type="predicted"/>
<dbReference type="PANTHER" id="PTHR33627">
    <property type="entry name" value="TRANSPOSASE"/>
    <property type="match status" value="1"/>
</dbReference>
<dbReference type="Proteomes" id="UP000077701">
    <property type="component" value="Unassembled WGS sequence"/>
</dbReference>
<keyword evidence="2" id="KW-1185">Reference proteome</keyword>
<dbReference type="SUPFAM" id="SSF53098">
    <property type="entry name" value="Ribonuclease H-like"/>
    <property type="match status" value="1"/>
</dbReference>
<dbReference type="EMBL" id="BDCX01000034">
    <property type="protein sequence ID" value="GAT71462.1"/>
    <property type="molecule type" value="Genomic_DNA"/>
</dbReference>
<dbReference type="InterPro" id="IPR012337">
    <property type="entry name" value="RNaseH-like_sf"/>
</dbReference>
<reference evidence="2" key="2">
    <citation type="submission" date="2016-04" db="EMBL/GenBank/DDBJ databases">
        <title>Planomonospora sphaerica JCM9374 whole genome shotgun sequence.</title>
        <authorList>
            <person name="Suzuki T."/>
            <person name="Dohra H."/>
            <person name="Kodani S."/>
        </authorList>
    </citation>
    <scope>NUCLEOTIDE SEQUENCE [LARGE SCALE GENOMIC DNA]</scope>
    <source>
        <strain evidence="2">JCM 9374</strain>
    </source>
</reference>
<gene>
    <name evidence="1" type="ORF">PS9374_07153</name>
</gene>
<reference evidence="1 2" key="1">
    <citation type="journal article" date="2016" name="Genome Announc.">
        <title>Draft Genome Sequence of Planomonospora sphaerica JCM9374, a Rare Actinomycete.</title>
        <authorList>
            <person name="Dohra H."/>
            <person name="Suzuki T."/>
            <person name="Inoue Y."/>
            <person name="Kodani S."/>
        </authorList>
    </citation>
    <scope>NUCLEOTIDE SEQUENCE [LARGE SCALE GENOMIC DNA]</scope>
    <source>
        <strain evidence="1 2">JCM 9374</strain>
    </source>
</reference>